<accession>A0A392PGR1</accession>
<keyword evidence="2" id="KW-1185">Reference proteome</keyword>
<sequence>MISLVFWGGKTGSARRVDPFYPPFLKGRAEEEGDGALVENARHARHSSAFRGKREAFQVDHEAFLKRATRMKACEACRKGARRD</sequence>
<reference evidence="1 2" key="1">
    <citation type="journal article" date="2018" name="Front. Plant Sci.">
        <title>Red Clover (Trifolium pratense) and Zigzag Clover (T. medium) - A Picture of Genomic Similarities and Differences.</title>
        <authorList>
            <person name="Dluhosova J."/>
            <person name="Istvanek J."/>
            <person name="Nedelnik J."/>
            <person name="Repkova J."/>
        </authorList>
    </citation>
    <scope>NUCLEOTIDE SEQUENCE [LARGE SCALE GENOMIC DNA]</scope>
    <source>
        <strain evidence="2">cv. 10/8</strain>
        <tissue evidence="1">Leaf</tissue>
    </source>
</reference>
<comment type="caution">
    <text evidence="1">The sequence shown here is derived from an EMBL/GenBank/DDBJ whole genome shotgun (WGS) entry which is preliminary data.</text>
</comment>
<evidence type="ECO:0000313" key="2">
    <source>
        <dbReference type="Proteomes" id="UP000265520"/>
    </source>
</evidence>
<protein>
    <submittedName>
        <fullName evidence="1">Uncharacterized protein</fullName>
    </submittedName>
</protein>
<proteinExistence type="predicted"/>
<feature type="non-terminal residue" evidence="1">
    <location>
        <position position="84"/>
    </location>
</feature>
<dbReference type="EMBL" id="LXQA010078363">
    <property type="protein sequence ID" value="MCI10984.1"/>
    <property type="molecule type" value="Genomic_DNA"/>
</dbReference>
<organism evidence="1 2">
    <name type="scientific">Trifolium medium</name>
    <dbReference type="NCBI Taxonomy" id="97028"/>
    <lineage>
        <taxon>Eukaryota</taxon>
        <taxon>Viridiplantae</taxon>
        <taxon>Streptophyta</taxon>
        <taxon>Embryophyta</taxon>
        <taxon>Tracheophyta</taxon>
        <taxon>Spermatophyta</taxon>
        <taxon>Magnoliopsida</taxon>
        <taxon>eudicotyledons</taxon>
        <taxon>Gunneridae</taxon>
        <taxon>Pentapetalae</taxon>
        <taxon>rosids</taxon>
        <taxon>fabids</taxon>
        <taxon>Fabales</taxon>
        <taxon>Fabaceae</taxon>
        <taxon>Papilionoideae</taxon>
        <taxon>50 kb inversion clade</taxon>
        <taxon>NPAAA clade</taxon>
        <taxon>Hologalegina</taxon>
        <taxon>IRL clade</taxon>
        <taxon>Trifolieae</taxon>
        <taxon>Trifolium</taxon>
    </lineage>
</organism>
<evidence type="ECO:0000313" key="1">
    <source>
        <dbReference type="EMBL" id="MCI10984.1"/>
    </source>
</evidence>
<name>A0A392PGR1_9FABA</name>
<dbReference type="Proteomes" id="UP000265520">
    <property type="component" value="Unassembled WGS sequence"/>
</dbReference>
<dbReference type="AlphaFoldDB" id="A0A392PGR1"/>